<keyword evidence="3" id="KW-0998">Cell outer membrane</keyword>
<feature type="region of interest" description="Disordered" evidence="4">
    <location>
        <begin position="71"/>
        <end position="92"/>
    </location>
</feature>
<sequence>MTMPPRPDDFPLNHAPLPSATHRPPRNQALPGHRAGLAGLALLLSSFGATAAPPSVPDAGQALRDAQSNRLSLPDPVKLDPEKPKPQDKVAADAVPEGPRVLVKEFRVGGNRVFDSTRLLALLADLQGRELSLAQLHAAAERIGEFYQQQGYVLARAYLPAQEIDNGAVRIEVVEGRYGQVDLRNTSRTLDRVLRQPLSALESGNAVKGDELERSLLLLSDIPGVEAKGTLLPGQAPGTTDLRIDAQPAPLLSGRLEADNYGDFYMGEYRLGGVLDINSPLRLGDQLNLRLLGSDRHQRYYRAAYQLPVGPWGSRVGLARSETSYRLARDFTELEAHGRATIDSLFLAQPLLRGRAFNLSTQLQFENKRLRDDIDLFDYSKHKKIRLWTAGLSGNSQDRLLGGGQNGFSVAYGHGRLDMNSMERRADRRTAGAVGRFDKLSVNAVRLQRVTDRLQLFTQLNAQWASGNLDSAEKFDIGGPYGVRAFPAGTGRGVGDEGWQASAELRYSLAPGWQLSTFVDQGAVKFQKSPWTPESNHNRMGGAGTGATWYGADHQVSLTAAWPLGQERDTVPKRTPRLWLQATRYF</sequence>
<dbReference type="InterPro" id="IPR013686">
    <property type="entry name" value="Polypept-transport_assoc_ShlB"/>
</dbReference>
<evidence type="ECO:0000313" key="7">
    <source>
        <dbReference type="EMBL" id="RTS44669.1"/>
    </source>
</evidence>
<evidence type="ECO:0000256" key="1">
    <source>
        <dbReference type="ARBA" id="ARBA00022452"/>
    </source>
</evidence>
<reference evidence="7 8" key="1">
    <citation type="submission" date="2018-12" db="EMBL/GenBank/DDBJ databases">
        <title>Pseudomonas aeruginosa Diversity Panel.</title>
        <authorList>
            <person name="Snesrud E."/>
            <person name="Mcgann P."/>
        </authorList>
    </citation>
    <scope>NUCLEOTIDE SEQUENCE [LARGE SCALE GENOMIC DNA]</scope>
    <source>
        <strain evidence="7 8">MRSN6241</strain>
    </source>
</reference>
<dbReference type="AlphaFoldDB" id="A0ABD7K1Z9"/>
<comment type="caution">
    <text evidence="7">The sequence shown here is derived from an EMBL/GenBank/DDBJ whole genome shotgun (WGS) entry which is preliminary data.</text>
</comment>
<keyword evidence="1" id="KW-0472">Membrane</keyword>
<feature type="region of interest" description="Disordered" evidence="4">
    <location>
        <begin position="1"/>
        <end position="33"/>
    </location>
</feature>
<feature type="compositionally biased region" description="Basic and acidic residues" evidence="4">
    <location>
        <begin position="1"/>
        <end position="11"/>
    </location>
</feature>
<gene>
    <name evidence="7" type="ORF">DY940_17560</name>
</gene>
<feature type="domain" description="Haemolysin activator HlyB C-terminal" evidence="5">
    <location>
        <begin position="238"/>
        <end position="546"/>
    </location>
</feature>
<keyword evidence="2" id="KW-0812">Transmembrane</keyword>
<evidence type="ECO:0000259" key="5">
    <source>
        <dbReference type="Pfam" id="PF03865"/>
    </source>
</evidence>
<evidence type="ECO:0000259" key="6">
    <source>
        <dbReference type="Pfam" id="PF08479"/>
    </source>
</evidence>
<accession>A0ABD7K1Z9</accession>
<dbReference type="Gene3D" id="3.10.20.310">
    <property type="entry name" value="membrane protein fhac"/>
    <property type="match status" value="1"/>
</dbReference>
<evidence type="ECO:0000256" key="4">
    <source>
        <dbReference type="SAM" id="MobiDB-lite"/>
    </source>
</evidence>
<dbReference type="InterPro" id="IPR051544">
    <property type="entry name" value="TPS_OM_transporter"/>
</dbReference>
<evidence type="ECO:0000313" key="8">
    <source>
        <dbReference type="Proteomes" id="UP000276985"/>
    </source>
</evidence>
<feature type="domain" description="Polypeptide-transport-associated ShlB-type" evidence="6">
    <location>
        <begin position="103"/>
        <end position="176"/>
    </location>
</feature>
<keyword evidence="1" id="KW-1134">Transmembrane beta strand</keyword>
<dbReference type="Gene3D" id="2.40.160.50">
    <property type="entry name" value="membrane protein fhac: a member of the omp85/tpsb transporter family"/>
    <property type="match status" value="1"/>
</dbReference>
<dbReference type="PANTHER" id="PTHR34597">
    <property type="entry name" value="SLR1661 PROTEIN"/>
    <property type="match status" value="1"/>
</dbReference>
<organism evidence="7 8">
    <name type="scientific">Pseudomonas aeruginosa</name>
    <dbReference type="NCBI Taxonomy" id="287"/>
    <lineage>
        <taxon>Bacteria</taxon>
        <taxon>Pseudomonadati</taxon>
        <taxon>Pseudomonadota</taxon>
        <taxon>Gammaproteobacteria</taxon>
        <taxon>Pseudomonadales</taxon>
        <taxon>Pseudomonadaceae</taxon>
        <taxon>Pseudomonas</taxon>
    </lineage>
</organism>
<dbReference type="Pfam" id="PF03865">
    <property type="entry name" value="ShlB"/>
    <property type="match status" value="1"/>
</dbReference>
<proteinExistence type="predicted"/>
<protein>
    <submittedName>
        <fullName evidence="7">ShlB/FhaC/HecB family hemolysin secretion/activation protein</fullName>
    </submittedName>
</protein>
<dbReference type="Pfam" id="PF08479">
    <property type="entry name" value="POTRA_2"/>
    <property type="match status" value="1"/>
</dbReference>
<evidence type="ECO:0000256" key="3">
    <source>
        <dbReference type="ARBA" id="ARBA00023237"/>
    </source>
</evidence>
<dbReference type="InterPro" id="IPR005565">
    <property type="entry name" value="Hemolysn_activator_HlyB_C"/>
</dbReference>
<evidence type="ECO:0000256" key="2">
    <source>
        <dbReference type="ARBA" id="ARBA00022692"/>
    </source>
</evidence>
<name>A0ABD7K1Z9_PSEAI</name>
<dbReference type="EMBL" id="RXTL01000022">
    <property type="protein sequence ID" value="RTS44669.1"/>
    <property type="molecule type" value="Genomic_DNA"/>
</dbReference>
<dbReference type="PANTHER" id="PTHR34597:SF1">
    <property type="entry name" value="HEME_HEMOPEXIN TRANSPORTER PROTEIN HUXB"/>
    <property type="match status" value="1"/>
</dbReference>
<feature type="compositionally biased region" description="Basic and acidic residues" evidence="4">
    <location>
        <begin position="77"/>
        <end position="91"/>
    </location>
</feature>
<dbReference type="Proteomes" id="UP000276985">
    <property type="component" value="Unassembled WGS sequence"/>
</dbReference>